<evidence type="ECO:0000313" key="13">
    <source>
        <dbReference type="EMBL" id="ODV93978.1"/>
    </source>
</evidence>
<dbReference type="InterPro" id="IPR042296">
    <property type="entry name" value="tRNA_met_Trm1_C"/>
</dbReference>
<dbReference type="Pfam" id="PF02005">
    <property type="entry name" value="TRM"/>
    <property type="match status" value="1"/>
</dbReference>
<evidence type="ECO:0000256" key="6">
    <source>
        <dbReference type="ARBA" id="ARBA00022884"/>
    </source>
</evidence>
<comment type="similarity">
    <text evidence="12">Belongs to the class I-like SAM-binding methyltransferase superfamily. Trm1 family.</text>
</comment>
<keyword evidence="2 12" id="KW-0489">Methyltransferase</keyword>
<dbReference type="Gene3D" id="3.40.50.150">
    <property type="entry name" value="Vaccinia Virus protein VP39"/>
    <property type="match status" value="1"/>
</dbReference>
<evidence type="ECO:0000256" key="3">
    <source>
        <dbReference type="ARBA" id="ARBA00022679"/>
    </source>
</evidence>
<dbReference type="Proteomes" id="UP000094236">
    <property type="component" value="Unassembled WGS sequence"/>
</dbReference>
<dbReference type="SUPFAM" id="SSF53335">
    <property type="entry name" value="S-adenosyl-L-methionine-dependent methyltransferases"/>
    <property type="match status" value="1"/>
</dbReference>
<keyword evidence="14" id="KW-1185">Reference proteome</keyword>
<dbReference type="STRING" id="669874.A0A1E4TQM9"/>
<dbReference type="PANTHER" id="PTHR10631">
    <property type="entry name" value="N 2 ,N 2 -DIMETHYLGUANOSINE TRNA METHYLTRANSFERASE"/>
    <property type="match status" value="1"/>
</dbReference>
<dbReference type="Gene3D" id="3.30.56.70">
    <property type="entry name" value="N2,N2-dimethylguanosine tRNA methyltransferase, C-terminal domain"/>
    <property type="match status" value="1"/>
</dbReference>
<dbReference type="AlphaFoldDB" id="A0A1E4TQM9"/>
<dbReference type="InterPro" id="IPR002905">
    <property type="entry name" value="Trm1"/>
</dbReference>
<evidence type="ECO:0000256" key="5">
    <source>
        <dbReference type="ARBA" id="ARBA00022694"/>
    </source>
</evidence>
<protein>
    <recommendedName>
        <fullName evidence="7">tRNA (guanine(26)-N(2))-dimethyltransferase</fullName>
        <ecNumber evidence="7">2.1.1.216</ecNumber>
    </recommendedName>
    <alternativeName>
        <fullName evidence="10">tRNA 2,2-dimethylguanosine-26 methyltransferase</fullName>
    </alternativeName>
    <alternativeName>
        <fullName evidence="9">tRNA(guanine-26,N(2)-N(2)) methyltransferase</fullName>
    </alternativeName>
    <alternativeName>
        <fullName evidence="11">tRNA(m(2,2)G26)dimethyltransferase</fullName>
    </alternativeName>
</protein>
<proteinExistence type="inferred from homology"/>
<evidence type="ECO:0000256" key="2">
    <source>
        <dbReference type="ARBA" id="ARBA00022603"/>
    </source>
</evidence>
<keyword evidence="5 12" id="KW-0819">tRNA processing</keyword>
<comment type="catalytic activity">
    <reaction evidence="8">
        <text>guanosine(26) in tRNA + 2 S-adenosyl-L-methionine = N(2)-dimethylguanosine(26) in tRNA + 2 S-adenosyl-L-homocysteine + 2 H(+)</text>
        <dbReference type="Rhea" id="RHEA:43140"/>
        <dbReference type="Rhea" id="RHEA-COMP:10359"/>
        <dbReference type="Rhea" id="RHEA-COMP:10360"/>
        <dbReference type="ChEBI" id="CHEBI:15378"/>
        <dbReference type="ChEBI" id="CHEBI:57856"/>
        <dbReference type="ChEBI" id="CHEBI:59789"/>
        <dbReference type="ChEBI" id="CHEBI:74269"/>
        <dbReference type="ChEBI" id="CHEBI:74513"/>
        <dbReference type="EC" id="2.1.1.216"/>
    </reaction>
</comment>
<keyword evidence="3 12" id="KW-0808">Transferase</keyword>
<keyword evidence="6 12" id="KW-0694">RNA-binding</keyword>
<dbReference type="FunFam" id="3.30.56.70:FF:000001">
    <property type="entry name" value="tRNA (guanine(26)-N(2))-dimethyltransferase"/>
    <property type="match status" value="1"/>
</dbReference>
<gene>
    <name evidence="13" type="ORF">PACTADRAFT_51716</name>
</gene>
<evidence type="ECO:0000256" key="4">
    <source>
        <dbReference type="ARBA" id="ARBA00022691"/>
    </source>
</evidence>
<name>A0A1E4TQM9_PACTA</name>
<evidence type="ECO:0000256" key="9">
    <source>
        <dbReference type="ARBA" id="ARBA00077143"/>
    </source>
</evidence>
<accession>A0A1E4TQM9</accession>
<reference evidence="14" key="1">
    <citation type="submission" date="2016-05" db="EMBL/GenBank/DDBJ databases">
        <title>Comparative genomics of biotechnologically important yeasts.</title>
        <authorList>
            <consortium name="DOE Joint Genome Institute"/>
            <person name="Riley R."/>
            <person name="Haridas S."/>
            <person name="Wolfe K.H."/>
            <person name="Lopes M.R."/>
            <person name="Hittinger C.T."/>
            <person name="Goker M."/>
            <person name="Salamov A."/>
            <person name="Wisecaver J."/>
            <person name="Long T.M."/>
            <person name="Aerts A.L."/>
            <person name="Barry K."/>
            <person name="Choi C."/>
            <person name="Clum A."/>
            <person name="Coughlan A.Y."/>
            <person name="Deshpande S."/>
            <person name="Douglass A.P."/>
            <person name="Hanson S.J."/>
            <person name="Klenk H.-P."/>
            <person name="Labutti K."/>
            <person name="Lapidus A."/>
            <person name="Lindquist E."/>
            <person name="Lipzen A."/>
            <person name="Meier-Kolthoff J.P."/>
            <person name="Ohm R.A."/>
            <person name="Otillar R.P."/>
            <person name="Pangilinan J."/>
            <person name="Peng Y."/>
            <person name="Rokas A."/>
            <person name="Rosa C.A."/>
            <person name="Scheuner C."/>
            <person name="Sibirny A.A."/>
            <person name="Slot J.C."/>
            <person name="Stielow J.B."/>
            <person name="Sun H."/>
            <person name="Kurtzman C.P."/>
            <person name="Blackwell M."/>
            <person name="Grigoriev I.V."/>
            <person name="Jeffries T.W."/>
        </authorList>
    </citation>
    <scope>NUCLEOTIDE SEQUENCE [LARGE SCALE GENOMIC DNA]</scope>
    <source>
        <strain evidence="14">NRRL Y-2460</strain>
    </source>
</reference>
<evidence type="ECO:0000256" key="11">
    <source>
        <dbReference type="ARBA" id="ARBA00083299"/>
    </source>
</evidence>
<evidence type="ECO:0000256" key="10">
    <source>
        <dbReference type="ARBA" id="ARBA00082896"/>
    </source>
</evidence>
<evidence type="ECO:0000256" key="12">
    <source>
        <dbReference type="PROSITE-ProRule" id="PRU00958"/>
    </source>
</evidence>
<dbReference type="EMBL" id="KV454017">
    <property type="protein sequence ID" value="ODV93978.1"/>
    <property type="molecule type" value="Genomic_DNA"/>
</dbReference>
<organism evidence="13 14">
    <name type="scientific">Pachysolen tannophilus NRRL Y-2460</name>
    <dbReference type="NCBI Taxonomy" id="669874"/>
    <lineage>
        <taxon>Eukaryota</taxon>
        <taxon>Fungi</taxon>
        <taxon>Dikarya</taxon>
        <taxon>Ascomycota</taxon>
        <taxon>Saccharomycotina</taxon>
        <taxon>Pichiomycetes</taxon>
        <taxon>Pachysolenaceae</taxon>
        <taxon>Pachysolen</taxon>
    </lineage>
</organism>
<sequence length="388" mass="44659">MDNNDLVVVSEGEATIFYPPNNARLKYNASEIFSRDLNFSSGNGLKSIRFFKEIPIDFKITMNDFSKESCKLISKNANFNKLDNFNYEITNYYNIEEFNEKFDIIDLEIYNNSPIKYLESAIKLLSNENGLLALTFPDMGILAGNAYYDNCFATYGSIKLGNNDVTHESAIRIVLNTINLIASRHKKFIEPMISVYNNNYIKIYIQIIKNPLKAKNNAIKNSMMTFNCINCGFLKNYYNYYSLNNNNSNNNNLFEFKFQCNYCKSLIPKMTGPFWAGAMHNSIFIEKLLTIYNNNDLNLNNLQVIKKIELILKELKEIPFFFKPSTLASILKCPKTPSLLQFSNRLEQLGYNVSPTHCASSALKTDAPWETVCTVMEQFKAEIINYEN</sequence>
<dbReference type="InterPro" id="IPR029063">
    <property type="entry name" value="SAM-dependent_MTases_sf"/>
</dbReference>
<dbReference type="GO" id="GO:0005634">
    <property type="term" value="C:nucleus"/>
    <property type="evidence" value="ECO:0007669"/>
    <property type="project" value="TreeGrafter"/>
</dbReference>
<evidence type="ECO:0000256" key="1">
    <source>
        <dbReference type="ARBA" id="ARBA00022555"/>
    </source>
</evidence>
<dbReference type="GO" id="GO:0002940">
    <property type="term" value="P:tRNA N2-guanine methylation"/>
    <property type="evidence" value="ECO:0007669"/>
    <property type="project" value="TreeGrafter"/>
</dbReference>
<dbReference type="PANTHER" id="PTHR10631:SF3">
    <property type="entry name" value="TRNA (GUANINE(26)-N(2))-DIMETHYLTRANSFERASE"/>
    <property type="match status" value="1"/>
</dbReference>
<evidence type="ECO:0000313" key="14">
    <source>
        <dbReference type="Proteomes" id="UP000094236"/>
    </source>
</evidence>
<dbReference type="PROSITE" id="PS51626">
    <property type="entry name" value="SAM_MT_TRM1"/>
    <property type="match status" value="1"/>
</dbReference>
<dbReference type="EC" id="2.1.1.216" evidence="7"/>
<keyword evidence="1 12" id="KW-0820">tRNA-binding</keyword>
<evidence type="ECO:0000256" key="8">
    <source>
        <dbReference type="ARBA" id="ARBA00051897"/>
    </source>
</evidence>
<dbReference type="GO" id="GO:0000049">
    <property type="term" value="F:tRNA binding"/>
    <property type="evidence" value="ECO:0007669"/>
    <property type="project" value="UniProtKB-UniRule"/>
</dbReference>
<evidence type="ECO:0000256" key="7">
    <source>
        <dbReference type="ARBA" id="ARBA00039099"/>
    </source>
</evidence>
<keyword evidence="4 12" id="KW-0949">S-adenosyl-L-methionine</keyword>
<dbReference type="GO" id="GO:0160104">
    <property type="term" value="F:tRNA (guanine(26)-N2)-dimethyltransferase activity"/>
    <property type="evidence" value="ECO:0007669"/>
    <property type="project" value="UniProtKB-EC"/>
</dbReference>